<sequence length="141" mass="16693">MYFRSKKDKWLTIILWVIVLLGVIAPLLNRQWFASGLMIIIGLFLLWFWFRTGYRIDNDKILIYYGPVKQTVKIKDIEIIFKTKFPLTSPALSFDRMQIKSGKYDIVTISPEEKESFLQQLMDINPDISIDKRLLESTDRK</sequence>
<dbReference type="EMBL" id="BSKO01000001">
    <property type="protein sequence ID" value="GLO66351.1"/>
    <property type="molecule type" value="Genomic_DNA"/>
</dbReference>
<name>A0ABQ5THJ6_9BACI</name>
<keyword evidence="1" id="KW-1133">Transmembrane helix</keyword>
<feature type="transmembrane region" description="Helical" evidence="1">
    <location>
        <begin position="33"/>
        <end position="50"/>
    </location>
</feature>
<keyword evidence="1" id="KW-0472">Membrane</keyword>
<protein>
    <recommendedName>
        <fullName evidence="2">Uncharacterized protein YyaB-like PH domain-containing protein</fullName>
    </recommendedName>
</protein>
<dbReference type="Pfam" id="PF06713">
    <property type="entry name" value="bPH_4"/>
    <property type="match status" value="1"/>
</dbReference>
<feature type="domain" description="Uncharacterized protein YyaB-like PH" evidence="2">
    <location>
        <begin position="52"/>
        <end position="125"/>
    </location>
</feature>
<organism evidence="3 4">
    <name type="scientific">Oceanobacillus kimchii</name>
    <dbReference type="NCBI Taxonomy" id="746691"/>
    <lineage>
        <taxon>Bacteria</taxon>
        <taxon>Bacillati</taxon>
        <taxon>Bacillota</taxon>
        <taxon>Bacilli</taxon>
        <taxon>Bacillales</taxon>
        <taxon>Bacillaceae</taxon>
        <taxon>Oceanobacillus</taxon>
    </lineage>
</organism>
<evidence type="ECO:0000313" key="3">
    <source>
        <dbReference type="EMBL" id="GLO66351.1"/>
    </source>
</evidence>
<gene>
    <name evidence="3" type="ORF">MACH08_21350</name>
</gene>
<accession>A0ABQ5THJ6</accession>
<evidence type="ECO:0000259" key="2">
    <source>
        <dbReference type="Pfam" id="PF06713"/>
    </source>
</evidence>
<proteinExistence type="predicted"/>
<evidence type="ECO:0000256" key="1">
    <source>
        <dbReference type="SAM" id="Phobius"/>
    </source>
</evidence>
<dbReference type="RefSeq" id="WP_017796817.1">
    <property type="nucleotide sequence ID" value="NZ_BSKO01000001.1"/>
</dbReference>
<feature type="transmembrane region" description="Helical" evidence="1">
    <location>
        <begin position="10"/>
        <end position="27"/>
    </location>
</feature>
<dbReference type="InterPro" id="IPR009589">
    <property type="entry name" value="PH_YyaB-like"/>
</dbReference>
<reference evidence="3 4" key="1">
    <citation type="submission" date="2023-02" db="EMBL/GenBank/DDBJ databases">
        <title>Oceanobacillus kimchii IFOP_LL358 isolated form Alexandrium catenella lab strain.</title>
        <authorList>
            <person name="Gajardo G."/>
            <person name="Ueki S."/>
            <person name="Maruyama F."/>
        </authorList>
    </citation>
    <scope>NUCLEOTIDE SEQUENCE [LARGE SCALE GENOMIC DNA]</scope>
    <source>
        <strain evidence="3 4">IFOP_LL358</strain>
    </source>
</reference>
<evidence type="ECO:0000313" key="4">
    <source>
        <dbReference type="Proteomes" id="UP001275436"/>
    </source>
</evidence>
<dbReference type="Proteomes" id="UP001275436">
    <property type="component" value="Unassembled WGS sequence"/>
</dbReference>
<comment type="caution">
    <text evidence="3">The sequence shown here is derived from an EMBL/GenBank/DDBJ whole genome shotgun (WGS) entry which is preliminary data.</text>
</comment>
<keyword evidence="4" id="KW-1185">Reference proteome</keyword>
<keyword evidence="1" id="KW-0812">Transmembrane</keyword>